<dbReference type="InterPro" id="IPR039426">
    <property type="entry name" value="TonB-dep_rcpt-like"/>
</dbReference>
<keyword evidence="16" id="KW-1185">Reference proteome</keyword>
<keyword evidence="7 10" id="KW-0472">Membrane</keyword>
<dbReference type="SUPFAM" id="SSF49464">
    <property type="entry name" value="Carboxypeptidase regulatory domain-like"/>
    <property type="match status" value="1"/>
</dbReference>
<dbReference type="Proteomes" id="UP000184231">
    <property type="component" value="Unassembled WGS sequence"/>
</dbReference>
<keyword evidence="5 12" id="KW-0732">Signal</keyword>
<evidence type="ECO:0000256" key="1">
    <source>
        <dbReference type="ARBA" id="ARBA00004571"/>
    </source>
</evidence>
<dbReference type="Pfam" id="PF00593">
    <property type="entry name" value="TonB_dep_Rec_b-barrel"/>
    <property type="match status" value="1"/>
</dbReference>
<keyword evidence="4 10" id="KW-0812">Transmembrane</keyword>
<feature type="chain" id="PRO_5012432155" evidence="12">
    <location>
        <begin position="25"/>
        <end position="791"/>
    </location>
</feature>
<dbReference type="PANTHER" id="PTHR30069:SF29">
    <property type="entry name" value="HEMOGLOBIN AND HEMOGLOBIN-HAPTOGLOBIN-BINDING PROTEIN 1-RELATED"/>
    <property type="match status" value="1"/>
</dbReference>
<sequence>MFLKKYVPPLFILVCFLFSSKATGQSLKTKISGLITEVDGSSVFGATVLLQSTNTGAITEADGSFELIGEFYGEHVLQVSYLGYTTVLHKLSLKKGSSYTVNISIEENNVDLEEVIVTGKSVVQQVKERAYNVSVVDAKKLHNTSLDLGHALDRVSGVRVRESGGVGSQMSFSLNGFKGNQIRFFIDGVPMDNFGSSFQINNIPISLAERIEVYKGVVPIGLGSDALGGAINIITNTYKKNHLEASYSYGSFNTHRSSINAIYVGKSGFTAQINAFQNYSDNNYKVNVDVADLTTGEYFPDQTVKRFHDTYHNESVLFNMGVVNKSFADQLLFGITLGQNYREIQTGARIVSVFGTWHRKGTIIMPSVKYKKDDLFINGLDFRFNANLNLGQEKNIDTINRRYNWFGDYKEYDTPGGERSYSRYNYKNNAGVSTANLSYKISEHHNVVLSNTFNTFDRVGHNELDHDNETYEQPKKTQKNIIGLGYDYKNKNWNASLFLKQYGQKNKFAQPYNPTGNYGDVAYRNQTNKFKSTGYGLAVTHFMNENLQLKISYEKSYRLPGSDELFGDVINLRGNLDLKPESSDNYNLGTSFWWYPKKNHQFNFNASGFFRKAIDFIRPRLDANQTMQIMDNLGSVTSLGIEGEIRYQFNNRLSMGTNMTYQNLRNNTKYEDGQTTVSVVYKDRIPNMPYLYGNADVSYTFPNLWNREHQLSIGYNALYVHAFYLYWPSLGSSKLDVPEQISHDINLTYSFTKNLQVTLECRNMLNKTLYDNFSLQKPGRSFTGKIKYTFF</sequence>
<evidence type="ECO:0000256" key="3">
    <source>
        <dbReference type="ARBA" id="ARBA00022452"/>
    </source>
</evidence>
<dbReference type="InterPro" id="IPR036942">
    <property type="entry name" value="Beta-barrel_TonB_sf"/>
</dbReference>
<evidence type="ECO:0000256" key="7">
    <source>
        <dbReference type="ARBA" id="ARBA00023136"/>
    </source>
</evidence>
<dbReference type="SUPFAM" id="SSF56935">
    <property type="entry name" value="Porins"/>
    <property type="match status" value="1"/>
</dbReference>
<keyword evidence="8 15" id="KW-0675">Receptor</keyword>
<feature type="domain" description="TonB-dependent receptor plug" evidence="14">
    <location>
        <begin position="127"/>
        <end position="230"/>
    </location>
</feature>
<dbReference type="InterPro" id="IPR000531">
    <property type="entry name" value="Beta-barrel_TonB"/>
</dbReference>
<dbReference type="PANTHER" id="PTHR30069">
    <property type="entry name" value="TONB-DEPENDENT OUTER MEMBRANE RECEPTOR"/>
    <property type="match status" value="1"/>
</dbReference>
<keyword evidence="2 10" id="KW-0813">Transport</keyword>
<evidence type="ECO:0000259" key="13">
    <source>
        <dbReference type="Pfam" id="PF00593"/>
    </source>
</evidence>
<evidence type="ECO:0000256" key="12">
    <source>
        <dbReference type="SAM" id="SignalP"/>
    </source>
</evidence>
<evidence type="ECO:0000313" key="16">
    <source>
        <dbReference type="Proteomes" id="UP000184231"/>
    </source>
</evidence>
<evidence type="ECO:0000256" key="8">
    <source>
        <dbReference type="ARBA" id="ARBA00023170"/>
    </source>
</evidence>
<evidence type="ECO:0000256" key="5">
    <source>
        <dbReference type="ARBA" id="ARBA00022729"/>
    </source>
</evidence>
<organism evidence="15 16">
    <name type="scientific">Arenibacter nanhaiticus</name>
    <dbReference type="NCBI Taxonomy" id="558155"/>
    <lineage>
        <taxon>Bacteria</taxon>
        <taxon>Pseudomonadati</taxon>
        <taxon>Bacteroidota</taxon>
        <taxon>Flavobacteriia</taxon>
        <taxon>Flavobacteriales</taxon>
        <taxon>Flavobacteriaceae</taxon>
        <taxon>Arenibacter</taxon>
    </lineage>
</organism>
<feature type="signal peptide" evidence="12">
    <location>
        <begin position="1"/>
        <end position="24"/>
    </location>
</feature>
<dbReference type="Gene3D" id="2.40.170.20">
    <property type="entry name" value="TonB-dependent receptor, beta-barrel domain"/>
    <property type="match status" value="1"/>
</dbReference>
<dbReference type="EMBL" id="FQYX01000003">
    <property type="protein sequence ID" value="SHI53740.1"/>
    <property type="molecule type" value="Genomic_DNA"/>
</dbReference>
<keyword evidence="9 10" id="KW-0998">Cell outer membrane</keyword>
<keyword evidence="3 10" id="KW-1134">Transmembrane beta strand</keyword>
<dbReference type="InterPro" id="IPR037066">
    <property type="entry name" value="Plug_dom_sf"/>
</dbReference>
<dbReference type="PROSITE" id="PS52016">
    <property type="entry name" value="TONB_DEPENDENT_REC_3"/>
    <property type="match status" value="1"/>
</dbReference>
<dbReference type="Pfam" id="PF07715">
    <property type="entry name" value="Plug"/>
    <property type="match status" value="1"/>
</dbReference>
<evidence type="ECO:0000256" key="6">
    <source>
        <dbReference type="ARBA" id="ARBA00023077"/>
    </source>
</evidence>
<keyword evidence="6 11" id="KW-0798">TonB box</keyword>
<dbReference type="STRING" id="558155.SAMN04487911_10320"/>
<dbReference type="AlphaFoldDB" id="A0A1M6BYE2"/>
<dbReference type="GO" id="GO:0044718">
    <property type="term" value="P:siderophore transmembrane transport"/>
    <property type="evidence" value="ECO:0007669"/>
    <property type="project" value="TreeGrafter"/>
</dbReference>
<evidence type="ECO:0000259" key="14">
    <source>
        <dbReference type="Pfam" id="PF07715"/>
    </source>
</evidence>
<reference evidence="15 16" key="1">
    <citation type="submission" date="2016-11" db="EMBL/GenBank/DDBJ databases">
        <authorList>
            <person name="Jaros S."/>
            <person name="Januszkiewicz K."/>
            <person name="Wedrychowicz H."/>
        </authorList>
    </citation>
    <scope>NUCLEOTIDE SEQUENCE [LARGE SCALE GENOMIC DNA]</scope>
    <source>
        <strain evidence="15 16">CGMCC 1.8863</strain>
    </source>
</reference>
<evidence type="ECO:0000256" key="10">
    <source>
        <dbReference type="PROSITE-ProRule" id="PRU01360"/>
    </source>
</evidence>
<dbReference type="Gene3D" id="2.170.130.10">
    <property type="entry name" value="TonB-dependent receptor, plug domain"/>
    <property type="match status" value="1"/>
</dbReference>
<comment type="similarity">
    <text evidence="10 11">Belongs to the TonB-dependent receptor family.</text>
</comment>
<dbReference type="GO" id="GO:0009279">
    <property type="term" value="C:cell outer membrane"/>
    <property type="evidence" value="ECO:0007669"/>
    <property type="project" value="UniProtKB-SubCell"/>
</dbReference>
<name>A0A1M6BYE2_9FLAO</name>
<evidence type="ECO:0000256" key="11">
    <source>
        <dbReference type="RuleBase" id="RU003357"/>
    </source>
</evidence>
<proteinExistence type="inferred from homology"/>
<evidence type="ECO:0000256" key="2">
    <source>
        <dbReference type="ARBA" id="ARBA00022448"/>
    </source>
</evidence>
<dbReference type="Pfam" id="PF13715">
    <property type="entry name" value="CarbopepD_reg_2"/>
    <property type="match status" value="1"/>
</dbReference>
<dbReference type="InterPro" id="IPR008969">
    <property type="entry name" value="CarboxyPept-like_regulatory"/>
</dbReference>
<comment type="subcellular location">
    <subcellularLocation>
        <location evidence="1 10">Cell outer membrane</location>
        <topology evidence="1 10">Multi-pass membrane protein</topology>
    </subcellularLocation>
</comment>
<protein>
    <submittedName>
        <fullName evidence="15">Outer membrane receptor proteins, mostly Fe transport</fullName>
    </submittedName>
</protein>
<dbReference type="GO" id="GO:0015344">
    <property type="term" value="F:siderophore uptake transmembrane transporter activity"/>
    <property type="evidence" value="ECO:0007669"/>
    <property type="project" value="TreeGrafter"/>
</dbReference>
<dbReference type="Gene3D" id="2.60.40.1120">
    <property type="entry name" value="Carboxypeptidase-like, regulatory domain"/>
    <property type="match status" value="1"/>
</dbReference>
<evidence type="ECO:0000256" key="9">
    <source>
        <dbReference type="ARBA" id="ARBA00023237"/>
    </source>
</evidence>
<gene>
    <name evidence="15" type="ORF">SAMN04487911_10320</name>
</gene>
<accession>A0A1M6BYE2</accession>
<dbReference type="OrthoDB" id="9812892at2"/>
<dbReference type="RefSeq" id="WP_072763103.1">
    <property type="nucleotide sequence ID" value="NZ_FQYX01000003.1"/>
</dbReference>
<feature type="domain" description="TonB-dependent receptor-like beta-barrel" evidence="13">
    <location>
        <begin position="366"/>
        <end position="763"/>
    </location>
</feature>
<dbReference type="InterPro" id="IPR012910">
    <property type="entry name" value="Plug_dom"/>
</dbReference>
<evidence type="ECO:0000256" key="4">
    <source>
        <dbReference type="ARBA" id="ARBA00022692"/>
    </source>
</evidence>
<evidence type="ECO:0000313" key="15">
    <source>
        <dbReference type="EMBL" id="SHI53740.1"/>
    </source>
</evidence>